<dbReference type="Proteomes" id="UP000635606">
    <property type="component" value="Unassembled WGS sequence"/>
</dbReference>
<comment type="caution">
    <text evidence="2">The sequence shown here is derived from an EMBL/GenBank/DDBJ whole genome shotgun (WGS) entry which is preliminary data.</text>
</comment>
<sequence length="138" mass="14629">MSDLSRRKALTLGAALGPVTAVGSAPVSAAPTTAAADPWWVWDDEVDRLVAGLLDNGEVPAVNTAMRSWVDNRDPLPAAFPADLTAWLQRVNKLPSWADPVARALVRTAWPAFIAMLFLNKGASGSTTLITIPTGNRP</sequence>
<evidence type="ECO:0000313" key="3">
    <source>
        <dbReference type="Proteomes" id="UP000635606"/>
    </source>
</evidence>
<dbReference type="RefSeq" id="WP_203934336.1">
    <property type="nucleotide sequence ID" value="NZ_BOPH01000138.1"/>
</dbReference>
<dbReference type="PROSITE" id="PS51318">
    <property type="entry name" value="TAT"/>
    <property type="match status" value="1"/>
</dbReference>
<evidence type="ECO:0000313" key="2">
    <source>
        <dbReference type="EMBL" id="GIJ74537.1"/>
    </source>
</evidence>
<organism evidence="2 3">
    <name type="scientific">Virgisporangium ochraceum</name>
    <dbReference type="NCBI Taxonomy" id="65505"/>
    <lineage>
        <taxon>Bacteria</taxon>
        <taxon>Bacillati</taxon>
        <taxon>Actinomycetota</taxon>
        <taxon>Actinomycetes</taxon>
        <taxon>Micromonosporales</taxon>
        <taxon>Micromonosporaceae</taxon>
        <taxon>Virgisporangium</taxon>
    </lineage>
</organism>
<accession>A0A8J4A2C2</accession>
<feature type="signal peptide" evidence="1">
    <location>
        <begin position="1"/>
        <end position="29"/>
    </location>
</feature>
<reference evidence="2" key="1">
    <citation type="submission" date="2021-01" db="EMBL/GenBank/DDBJ databases">
        <title>Whole genome shotgun sequence of Virgisporangium ochraceum NBRC 16418.</title>
        <authorList>
            <person name="Komaki H."/>
            <person name="Tamura T."/>
        </authorList>
    </citation>
    <scope>NUCLEOTIDE SEQUENCE</scope>
    <source>
        <strain evidence="2">NBRC 16418</strain>
    </source>
</reference>
<protein>
    <submittedName>
        <fullName evidence="2">Uncharacterized protein</fullName>
    </submittedName>
</protein>
<name>A0A8J4A2C2_9ACTN</name>
<gene>
    <name evidence="2" type="ORF">Voc01_094540</name>
</gene>
<dbReference type="AlphaFoldDB" id="A0A8J4A2C2"/>
<keyword evidence="1" id="KW-0732">Signal</keyword>
<evidence type="ECO:0000256" key="1">
    <source>
        <dbReference type="SAM" id="SignalP"/>
    </source>
</evidence>
<dbReference type="EMBL" id="BOPH01000138">
    <property type="protein sequence ID" value="GIJ74537.1"/>
    <property type="molecule type" value="Genomic_DNA"/>
</dbReference>
<proteinExistence type="predicted"/>
<keyword evidence="3" id="KW-1185">Reference proteome</keyword>
<feature type="chain" id="PRO_5035185742" evidence="1">
    <location>
        <begin position="30"/>
        <end position="138"/>
    </location>
</feature>
<dbReference type="InterPro" id="IPR006311">
    <property type="entry name" value="TAT_signal"/>
</dbReference>